<feature type="region of interest" description="Disordered" evidence="1">
    <location>
        <begin position="412"/>
        <end position="495"/>
    </location>
</feature>
<keyword evidence="4" id="KW-1185">Reference proteome</keyword>
<reference evidence="3" key="1">
    <citation type="journal article" date="2022" name="Int. J. Mol. Sci.">
        <title>Draft Genome of Tanacetum Coccineum: Genomic Comparison of Closely Related Tanacetum-Family Plants.</title>
        <authorList>
            <person name="Yamashiro T."/>
            <person name="Shiraishi A."/>
            <person name="Nakayama K."/>
            <person name="Satake H."/>
        </authorList>
    </citation>
    <scope>NUCLEOTIDE SEQUENCE</scope>
</reference>
<evidence type="ECO:0000313" key="4">
    <source>
        <dbReference type="Proteomes" id="UP001151760"/>
    </source>
</evidence>
<dbReference type="SUPFAM" id="SSF57756">
    <property type="entry name" value="Retrovirus zinc finger-like domains"/>
    <property type="match status" value="1"/>
</dbReference>
<gene>
    <name evidence="3" type="ORF">Tco_1055367</name>
</gene>
<evidence type="ECO:0000256" key="1">
    <source>
        <dbReference type="SAM" id="MobiDB-lite"/>
    </source>
</evidence>
<protein>
    <submittedName>
        <fullName evidence="3">RNA-directed DNA polymerase</fullName>
    </submittedName>
</protein>
<evidence type="ECO:0000259" key="2">
    <source>
        <dbReference type="Pfam" id="PF22936"/>
    </source>
</evidence>
<dbReference type="InterPro" id="IPR054722">
    <property type="entry name" value="PolX-like_BBD"/>
</dbReference>
<organism evidence="3 4">
    <name type="scientific">Tanacetum coccineum</name>
    <dbReference type="NCBI Taxonomy" id="301880"/>
    <lineage>
        <taxon>Eukaryota</taxon>
        <taxon>Viridiplantae</taxon>
        <taxon>Streptophyta</taxon>
        <taxon>Embryophyta</taxon>
        <taxon>Tracheophyta</taxon>
        <taxon>Spermatophyta</taxon>
        <taxon>Magnoliopsida</taxon>
        <taxon>eudicotyledons</taxon>
        <taxon>Gunneridae</taxon>
        <taxon>Pentapetalae</taxon>
        <taxon>asterids</taxon>
        <taxon>campanulids</taxon>
        <taxon>Asterales</taxon>
        <taxon>Asteraceae</taxon>
        <taxon>Asteroideae</taxon>
        <taxon>Anthemideae</taxon>
        <taxon>Anthemidinae</taxon>
        <taxon>Tanacetum</taxon>
    </lineage>
</organism>
<evidence type="ECO:0000313" key="3">
    <source>
        <dbReference type="EMBL" id="GJT81025.1"/>
    </source>
</evidence>
<feature type="region of interest" description="Disordered" evidence="1">
    <location>
        <begin position="205"/>
        <end position="252"/>
    </location>
</feature>
<feature type="compositionally biased region" description="Acidic residues" evidence="1">
    <location>
        <begin position="463"/>
        <end position="474"/>
    </location>
</feature>
<accession>A0ABQ5H051</accession>
<dbReference type="PANTHER" id="PTHR47481">
    <property type="match status" value="1"/>
</dbReference>
<keyword evidence="3" id="KW-0808">Transferase</keyword>
<sequence length="745" mass="81310">MNTLLHMIPIKLSSTNYLLWKNQMLPLLSYQKLTNHIDGTTAPSATITSGDQSIPNPAFTTWNDFDQRAVILLNSSLTEEAAAEVLGLTTAHAIWTALETAYSNSSVERIHSLRDSLRNLSKGTSTVSDYGRQFKGICDKLAAIGQPVDEMDKLHWFVCGLGASFETFSTAIRTTKPFTTFRDLLSQAESHEMFLKSLHGSATPPAAFFSQQSGSRSSQGRQQRQQNYSRGGGRASNSNGGRGRGGRRPPHCQLCRTNGHYASSCPSLHTYASNAATSDANLAQAFTSQCHVTQGHPDWYVDSGATAHMTSSPDNVSHSAPHSGNMRVFFGNGDALPVSHIGQSMVSNKILLRDVLVIPKLTKNLLSISKLTMDHPVDVLFSQPFFNQDREPKRTANSNALSTLQLCTFLEDGPPISDAPVPESRPTDTRPSSSSPYGLCPVPTTAAEPIHEPDSTPSSPYSSEDDNPPTDNDDVSSHGAPPAPPATAPTEPSQAKYATDVLTRAALLDSKPVSTPLAANEVFVTGGSLFANPTLYRSLVGALQYLTITRPDLSYAVNQASQFLHAPTDSHFQSVQTHSTIMSRVYNYIWGLIYRRPHSTYLGLNRMGLGSFFAKKQPTVSRSSCESEYRAMANTAAEIIWITHLLRELHALPPDRLTLLCDNKSALFMSQNQVSHKRAKHIDLDYQLRSRINVAAFVNEEENVATVVNEEDNEGVVINEEENDAPEENSSTENESITITAANTV</sequence>
<dbReference type="InterPro" id="IPR036875">
    <property type="entry name" value="Znf_CCHC_sf"/>
</dbReference>
<dbReference type="EMBL" id="BQNB010019046">
    <property type="protein sequence ID" value="GJT81025.1"/>
    <property type="molecule type" value="Genomic_DNA"/>
</dbReference>
<dbReference type="Proteomes" id="UP001151760">
    <property type="component" value="Unassembled WGS sequence"/>
</dbReference>
<dbReference type="CDD" id="cd09272">
    <property type="entry name" value="RNase_HI_RT_Ty1"/>
    <property type="match status" value="1"/>
</dbReference>
<feature type="compositionally biased region" description="Low complexity" evidence="1">
    <location>
        <begin position="210"/>
        <end position="239"/>
    </location>
</feature>
<feature type="compositionally biased region" description="Low complexity" evidence="1">
    <location>
        <begin position="728"/>
        <end position="745"/>
    </location>
</feature>
<keyword evidence="3" id="KW-0695">RNA-directed DNA polymerase</keyword>
<dbReference type="GO" id="GO:0003964">
    <property type="term" value="F:RNA-directed DNA polymerase activity"/>
    <property type="evidence" value="ECO:0007669"/>
    <property type="project" value="UniProtKB-KW"/>
</dbReference>
<comment type="caution">
    <text evidence="3">The sequence shown here is derived from an EMBL/GenBank/DDBJ whole genome shotgun (WGS) entry which is preliminary data.</text>
</comment>
<dbReference type="Pfam" id="PF14223">
    <property type="entry name" value="Retrotran_gag_2"/>
    <property type="match status" value="1"/>
</dbReference>
<feature type="region of interest" description="Disordered" evidence="1">
    <location>
        <begin position="721"/>
        <end position="745"/>
    </location>
</feature>
<reference evidence="3" key="2">
    <citation type="submission" date="2022-01" db="EMBL/GenBank/DDBJ databases">
        <authorList>
            <person name="Yamashiro T."/>
            <person name="Shiraishi A."/>
            <person name="Satake H."/>
            <person name="Nakayama K."/>
        </authorList>
    </citation>
    <scope>NUCLEOTIDE SEQUENCE</scope>
</reference>
<feature type="domain" description="Retrovirus-related Pol polyprotein from transposon TNT 1-94-like beta-barrel" evidence="2">
    <location>
        <begin position="299"/>
        <end position="372"/>
    </location>
</feature>
<dbReference type="PANTHER" id="PTHR47481:SF3">
    <property type="entry name" value="GAG-POLYPEPTIDE OF LTR COPIA-TYPE-RELATED"/>
    <property type="match status" value="1"/>
</dbReference>
<proteinExistence type="predicted"/>
<dbReference type="Pfam" id="PF22936">
    <property type="entry name" value="Pol_BBD"/>
    <property type="match status" value="1"/>
</dbReference>
<keyword evidence="3" id="KW-0548">Nucleotidyltransferase</keyword>
<name>A0ABQ5H051_9ASTR</name>